<evidence type="ECO:0000256" key="6">
    <source>
        <dbReference type="ARBA" id="ARBA00013120"/>
    </source>
</evidence>
<dbReference type="SMART" id="SM00859">
    <property type="entry name" value="Semialdhyde_dh"/>
    <property type="match status" value="1"/>
</dbReference>
<protein>
    <recommendedName>
        <fullName evidence="6 15">Aspartate-semialdehyde dehydrogenase</fullName>
        <shortName evidence="15">ASA dehydrogenase</shortName>
        <shortName evidence="15">ASADH</shortName>
        <ecNumber evidence="6 15">1.2.1.11</ecNumber>
    </recommendedName>
    <alternativeName>
        <fullName evidence="15">Aspartate-beta-semialdehyde dehydrogenase</fullName>
    </alternativeName>
</protein>
<dbReference type="PANTHER" id="PTHR46278">
    <property type="entry name" value="DEHYDROGENASE, PUTATIVE-RELATED"/>
    <property type="match status" value="1"/>
</dbReference>
<dbReference type="InterPro" id="IPR036291">
    <property type="entry name" value="NAD(P)-bd_dom_sf"/>
</dbReference>
<dbReference type="PIRSF" id="PIRSF000148">
    <property type="entry name" value="ASA_dh"/>
    <property type="match status" value="1"/>
</dbReference>
<dbReference type="GO" id="GO:0071266">
    <property type="term" value="P:'de novo' L-methionine biosynthetic process"/>
    <property type="evidence" value="ECO:0007669"/>
    <property type="project" value="UniProtKB-UniRule"/>
</dbReference>
<evidence type="ECO:0000256" key="3">
    <source>
        <dbReference type="ARBA" id="ARBA00005097"/>
    </source>
</evidence>
<feature type="binding site" evidence="15">
    <location>
        <begin position="12"/>
        <end position="15"/>
    </location>
    <ligand>
        <name>NADP(+)</name>
        <dbReference type="ChEBI" id="CHEBI:58349"/>
    </ligand>
</feature>
<evidence type="ECO:0000259" key="17">
    <source>
        <dbReference type="SMART" id="SM00859"/>
    </source>
</evidence>
<keyword evidence="9 15" id="KW-0521">NADP</keyword>
<feature type="active site" description="Proton acceptor" evidence="15 16">
    <location>
        <position position="241"/>
    </location>
</feature>
<dbReference type="InterPro" id="IPR012080">
    <property type="entry name" value="Asp_semialdehyde_DH"/>
</dbReference>
<dbReference type="GO" id="GO:0009089">
    <property type="term" value="P:lysine biosynthetic process via diaminopimelate"/>
    <property type="evidence" value="ECO:0007669"/>
    <property type="project" value="UniProtKB-UniRule"/>
</dbReference>
<keyword evidence="13 15" id="KW-0486">Methionine biosynthesis</keyword>
<feature type="binding site" evidence="15">
    <location>
        <position position="99"/>
    </location>
    <ligand>
        <name>phosphate</name>
        <dbReference type="ChEBI" id="CHEBI:43474"/>
    </ligand>
</feature>
<name>A0A1J5DYW2_9BACT</name>
<comment type="function">
    <text evidence="15">Catalyzes the NADPH-dependent formation of L-aspartate-semialdehyde (L-ASA) by the reductive dephosphorylation of L-aspartyl-4-phosphate.</text>
</comment>
<comment type="pathway">
    <text evidence="2 15">Amino-acid biosynthesis; L-lysine biosynthesis via DAP pathway; (S)-tetrahydrodipicolinate from L-aspartate: step 2/4.</text>
</comment>
<dbReference type="HAMAP" id="MF_02121">
    <property type="entry name" value="ASADH"/>
    <property type="match status" value="1"/>
</dbReference>
<evidence type="ECO:0000256" key="10">
    <source>
        <dbReference type="ARBA" id="ARBA00022915"/>
    </source>
</evidence>
<dbReference type="InterPro" id="IPR005986">
    <property type="entry name" value="Asp_semialdehyde_DH_beta"/>
</dbReference>
<dbReference type="UniPathway" id="UPA00050">
    <property type="reaction ID" value="UER00463"/>
</dbReference>
<dbReference type="GO" id="GO:0004073">
    <property type="term" value="F:aspartate-semialdehyde dehydrogenase activity"/>
    <property type="evidence" value="ECO:0007669"/>
    <property type="project" value="UniProtKB-UniRule"/>
</dbReference>
<evidence type="ECO:0000256" key="9">
    <source>
        <dbReference type="ARBA" id="ARBA00022857"/>
    </source>
</evidence>
<feature type="binding site" evidence="15">
    <location>
        <position position="314"/>
    </location>
    <ligand>
        <name>NADP(+)</name>
        <dbReference type="ChEBI" id="CHEBI:58349"/>
    </ligand>
</feature>
<feature type="binding site" evidence="15">
    <location>
        <position position="155"/>
    </location>
    <ligand>
        <name>substrate</name>
    </ligand>
</feature>
<comment type="subunit">
    <text evidence="5 15">Homodimer.</text>
</comment>
<dbReference type="STRING" id="1817895.AUJ95_03475"/>
<accession>A0A1J5DYW2</accession>
<dbReference type="NCBIfam" id="NF011456">
    <property type="entry name" value="PRK14874.1"/>
    <property type="match status" value="1"/>
</dbReference>
<dbReference type="InterPro" id="IPR012280">
    <property type="entry name" value="Semialdhyde_DH_dimer_dom"/>
</dbReference>
<evidence type="ECO:0000256" key="8">
    <source>
        <dbReference type="ARBA" id="ARBA00022697"/>
    </source>
</evidence>
<comment type="caution">
    <text evidence="15">Lacks conserved residue(s) required for the propagation of feature annotation.</text>
</comment>
<gene>
    <name evidence="15" type="primary">asd</name>
    <name evidence="18" type="ORF">AUJ95_03475</name>
</gene>
<dbReference type="CDD" id="cd18131">
    <property type="entry name" value="ASADH_C_bac_euk_like"/>
    <property type="match status" value="1"/>
</dbReference>
<proteinExistence type="inferred from homology"/>
<reference evidence="18 19" key="1">
    <citation type="journal article" date="2016" name="Environ. Microbiol.">
        <title>Genomic resolution of a cold subsurface aquifer community provides metabolic insights for novel microbes adapted to high CO concentrations.</title>
        <authorList>
            <person name="Probst A.J."/>
            <person name="Castelle C.J."/>
            <person name="Singh A."/>
            <person name="Brown C.T."/>
            <person name="Anantharaman K."/>
            <person name="Sharon I."/>
            <person name="Hug L.A."/>
            <person name="Burstein D."/>
            <person name="Emerson J.B."/>
            <person name="Thomas B.C."/>
            <person name="Banfield J.F."/>
        </authorList>
    </citation>
    <scope>NUCLEOTIDE SEQUENCE [LARGE SCALE GENOMIC DNA]</scope>
    <source>
        <strain evidence="18">CG2_30_40_21</strain>
    </source>
</reference>
<dbReference type="SUPFAM" id="SSF51735">
    <property type="entry name" value="NAD(P)-binding Rossmann-fold domains"/>
    <property type="match status" value="1"/>
</dbReference>
<comment type="caution">
    <text evidence="18">The sequence shown here is derived from an EMBL/GenBank/DDBJ whole genome shotgun (WGS) entry which is preliminary data.</text>
</comment>
<feature type="active site" description="Acyl-thioester intermediate" evidence="15 16">
    <location>
        <position position="128"/>
    </location>
</feature>
<dbReference type="GO" id="GO:0009088">
    <property type="term" value="P:threonine biosynthetic process"/>
    <property type="evidence" value="ECO:0007669"/>
    <property type="project" value="UniProtKB-UniRule"/>
</dbReference>
<dbReference type="NCBIfam" id="TIGR01296">
    <property type="entry name" value="asd_B"/>
    <property type="match status" value="1"/>
</dbReference>
<comment type="catalytic activity">
    <reaction evidence="14 15">
        <text>L-aspartate 4-semialdehyde + phosphate + NADP(+) = 4-phospho-L-aspartate + NADPH + H(+)</text>
        <dbReference type="Rhea" id="RHEA:24284"/>
        <dbReference type="ChEBI" id="CHEBI:15378"/>
        <dbReference type="ChEBI" id="CHEBI:43474"/>
        <dbReference type="ChEBI" id="CHEBI:57535"/>
        <dbReference type="ChEBI" id="CHEBI:57783"/>
        <dbReference type="ChEBI" id="CHEBI:58349"/>
        <dbReference type="ChEBI" id="CHEBI:537519"/>
        <dbReference type="EC" id="1.2.1.11"/>
    </reaction>
</comment>
<dbReference type="InterPro" id="IPR000534">
    <property type="entry name" value="Semialdehyde_DH_NAD-bd"/>
</dbReference>
<dbReference type="AlphaFoldDB" id="A0A1J5DYW2"/>
<dbReference type="GO" id="GO:0019877">
    <property type="term" value="P:diaminopimelate biosynthetic process"/>
    <property type="evidence" value="ECO:0007669"/>
    <property type="project" value="UniProtKB-UniRule"/>
</dbReference>
<evidence type="ECO:0000313" key="19">
    <source>
        <dbReference type="Proteomes" id="UP000183085"/>
    </source>
</evidence>
<dbReference type="SUPFAM" id="SSF55347">
    <property type="entry name" value="Glyceraldehyde-3-phosphate dehydrogenase-like, C-terminal domain"/>
    <property type="match status" value="1"/>
</dbReference>
<organism evidence="18 19">
    <name type="scientific">Candidatus Desantisbacteria bacterium CG2_30_40_21</name>
    <dbReference type="NCBI Taxonomy" id="1817895"/>
    <lineage>
        <taxon>Bacteria</taxon>
        <taxon>Candidatus Desantisiibacteriota</taxon>
    </lineage>
</organism>
<dbReference type="Gene3D" id="3.40.50.720">
    <property type="entry name" value="NAD(P)-binding Rossmann-like Domain"/>
    <property type="match status" value="1"/>
</dbReference>
<dbReference type="GO" id="GO:0051287">
    <property type="term" value="F:NAD binding"/>
    <property type="evidence" value="ECO:0007669"/>
    <property type="project" value="InterPro"/>
</dbReference>
<dbReference type="PANTHER" id="PTHR46278:SF2">
    <property type="entry name" value="ASPARTATE-SEMIALDEHYDE DEHYDROGENASE"/>
    <property type="match status" value="1"/>
</dbReference>
<evidence type="ECO:0000256" key="12">
    <source>
        <dbReference type="ARBA" id="ARBA00023154"/>
    </source>
</evidence>
<dbReference type="GO" id="GO:0046983">
    <property type="term" value="F:protein dimerization activity"/>
    <property type="evidence" value="ECO:0007669"/>
    <property type="project" value="InterPro"/>
</dbReference>
<dbReference type="GO" id="GO:0050661">
    <property type="term" value="F:NADP binding"/>
    <property type="evidence" value="ECO:0007669"/>
    <property type="project" value="UniProtKB-UniRule"/>
</dbReference>
<dbReference type="Pfam" id="PF01118">
    <property type="entry name" value="Semialdhyde_dh"/>
    <property type="match status" value="1"/>
</dbReference>
<dbReference type="UniPathway" id="UPA00034">
    <property type="reaction ID" value="UER00016"/>
</dbReference>
<feature type="binding site" evidence="15">
    <location>
        <position position="234"/>
    </location>
    <ligand>
        <name>substrate</name>
    </ligand>
</feature>
<evidence type="ECO:0000256" key="1">
    <source>
        <dbReference type="ARBA" id="ARBA00005021"/>
    </source>
</evidence>
<feature type="domain" description="Semialdehyde dehydrogenase NAD-binding" evidence="17">
    <location>
        <begin position="5"/>
        <end position="119"/>
    </location>
</feature>
<dbReference type="Gene3D" id="3.30.360.10">
    <property type="entry name" value="Dihydrodipicolinate Reductase, domain 2"/>
    <property type="match status" value="1"/>
</dbReference>
<evidence type="ECO:0000256" key="7">
    <source>
        <dbReference type="ARBA" id="ARBA00022605"/>
    </source>
</evidence>
<comment type="similarity">
    <text evidence="4 15">Belongs to the aspartate-semialdehyde dehydrogenase family.</text>
</comment>
<dbReference type="Pfam" id="PF02774">
    <property type="entry name" value="Semialdhyde_dhC"/>
    <property type="match status" value="1"/>
</dbReference>
<feature type="binding site" evidence="15">
    <location>
        <begin position="158"/>
        <end position="159"/>
    </location>
    <ligand>
        <name>NADP(+)</name>
        <dbReference type="ChEBI" id="CHEBI:58349"/>
    </ligand>
</feature>
<sequence>MKKYTVAVVGATGAVGQVMREVLIQRNFPVERVRFFGYRREGLELDFKGEKVIVERLQDGCFKGIDIALFSAGASVSKEWAPKAVKDGCIVVDNSSAFRMDIDVPLVVPEVNPHAAANHKGIIANPNCSTIQMVVALNPLHKEARIKRIVVSTYQSVSGTGSMAIEELINQSRAVLDGSEVVKKVYPHQIAFNCLPQIDVFLDNGYTKEEIKMIEETKKIMESPEIAVTATTVRVPVFRSHSESVNIETEKKLTPERVREILSKAPGVIVVDDLINNKYPLAIDAEGKDETFVGRIREDFSICCGVNMWIVSDNLRKGAASNAVQIAEILVEKGLV</sequence>
<dbReference type="EC" id="1.2.1.11" evidence="6 15"/>
<evidence type="ECO:0000256" key="15">
    <source>
        <dbReference type="HAMAP-Rule" id="MF_02121"/>
    </source>
</evidence>
<keyword evidence="11 15" id="KW-0560">Oxidoreductase</keyword>
<keyword evidence="7 15" id="KW-0028">Amino-acid biosynthesis</keyword>
<dbReference type="GO" id="GO:0009097">
    <property type="term" value="P:isoleucine biosynthetic process"/>
    <property type="evidence" value="ECO:0007669"/>
    <property type="project" value="UniProtKB-UniRule"/>
</dbReference>
<comment type="pathway">
    <text evidence="1 15">Amino-acid biosynthesis; L-methionine biosynthesis via de novo pathway; L-homoserine from L-aspartate: step 2/3.</text>
</comment>
<dbReference type="CDD" id="cd02316">
    <property type="entry name" value="VcASADH2_like_N"/>
    <property type="match status" value="1"/>
</dbReference>
<evidence type="ECO:0000256" key="13">
    <source>
        <dbReference type="ARBA" id="ARBA00023167"/>
    </source>
</evidence>
<dbReference type="Proteomes" id="UP000183085">
    <property type="component" value="Unassembled WGS sequence"/>
</dbReference>
<evidence type="ECO:0000256" key="14">
    <source>
        <dbReference type="ARBA" id="ARBA00047891"/>
    </source>
</evidence>
<evidence type="ECO:0000313" key="18">
    <source>
        <dbReference type="EMBL" id="OIP41324.1"/>
    </source>
</evidence>
<evidence type="ECO:0000256" key="11">
    <source>
        <dbReference type="ARBA" id="ARBA00023002"/>
    </source>
</evidence>
<comment type="pathway">
    <text evidence="3 15">Amino-acid biosynthesis; L-threonine biosynthesis; L-threonine from L-aspartate: step 2/5.</text>
</comment>
<keyword evidence="10 15" id="KW-0220">Diaminopimelate biosynthesis</keyword>
<evidence type="ECO:0000256" key="2">
    <source>
        <dbReference type="ARBA" id="ARBA00005076"/>
    </source>
</evidence>
<keyword evidence="8 15" id="KW-0791">Threonine biosynthesis</keyword>
<evidence type="ECO:0000256" key="5">
    <source>
        <dbReference type="ARBA" id="ARBA00011738"/>
    </source>
</evidence>
<dbReference type="UniPathway" id="UPA00051">
    <property type="reaction ID" value="UER00464"/>
</dbReference>
<evidence type="ECO:0000256" key="16">
    <source>
        <dbReference type="PIRSR" id="PIRSR000148-1"/>
    </source>
</evidence>
<evidence type="ECO:0000256" key="4">
    <source>
        <dbReference type="ARBA" id="ARBA00010584"/>
    </source>
</evidence>
<keyword evidence="12 15" id="KW-0457">Lysine biosynthesis</keyword>
<dbReference type="EMBL" id="MNYI01000087">
    <property type="protein sequence ID" value="OIP41324.1"/>
    <property type="molecule type" value="Genomic_DNA"/>
</dbReference>